<comment type="similarity">
    <text evidence="2">Belongs to the bacterial solute-binding protein 5 family.</text>
</comment>
<dbReference type="PANTHER" id="PTHR30290:SF10">
    <property type="entry name" value="PERIPLASMIC OLIGOPEPTIDE-BINDING PROTEIN-RELATED"/>
    <property type="match status" value="1"/>
</dbReference>
<comment type="subcellular location">
    <subcellularLocation>
        <location evidence="1">Periplasm</location>
    </subcellularLocation>
</comment>
<dbReference type="GO" id="GO:1904680">
    <property type="term" value="F:peptide transmembrane transporter activity"/>
    <property type="evidence" value="ECO:0007669"/>
    <property type="project" value="TreeGrafter"/>
</dbReference>
<name>A0A7S8HCW0_9HYPH</name>
<dbReference type="Pfam" id="PF00496">
    <property type="entry name" value="SBP_bac_5"/>
    <property type="match status" value="1"/>
</dbReference>
<dbReference type="InterPro" id="IPR030678">
    <property type="entry name" value="Peptide/Ni-bd"/>
</dbReference>
<reference evidence="6 7" key="1">
    <citation type="submission" date="2020-06" db="EMBL/GenBank/DDBJ databases">
        <title>Genome sequence of 2 isolates from Red Sea Mangroves.</title>
        <authorList>
            <person name="Sefrji F."/>
            <person name="Michoud G."/>
            <person name="Merlino G."/>
            <person name="Daffonchio D."/>
        </authorList>
    </citation>
    <scope>NUCLEOTIDE SEQUENCE [LARGE SCALE GENOMIC DNA]</scope>
    <source>
        <strain evidence="6 7">R1DC25</strain>
    </source>
</reference>
<keyword evidence="3" id="KW-0813">Transport</keyword>
<evidence type="ECO:0000259" key="5">
    <source>
        <dbReference type="Pfam" id="PF00496"/>
    </source>
</evidence>
<dbReference type="CDD" id="cd00995">
    <property type="entry name" value="PBP2_NikA_DppA_OppA_like"/>
    <property type="match status" value="1"/>
</dbReference>
<dbReference type="Proteomes" id="UP000593594">
    <property type="component" value="Chromosome"/>
</dbReference>
<dbReference type="RefSeq" id="WP_213161508.1">
    <property type="nucleotide sequence ID" value="NZ_CP058214.1"/>
</dbReference>
<keyword evidence="7" id="KW-1185">Reference proteome</keyword>
<dbReference type="AlphaFoldDB" id="A0A7S8HCW0"/>
<dbReference type="InterPro" id="IPR039424">
    <property type="entry name" value="SBP_5"/>
</dbReference>
<keyword evidence="4" id="KW-0732">Signal</keyword>
<feature type="domain" description="Solute-binding protein family 5" evidence="5">
    <location>
        <begin position="85"/>
        <end position="443"/>
    </location>
</feature>
<dbReference type="PANTHER" id="PTHR30290">
    <property type="entry name" value="PERIPLASMIC BINDING COMPONENT OF ABC TRANSPORTER"/>
    <property type="match status" value="1"/>
</dbReference>
<evidence type="ECO:0000256" key="3">
    <source>
        <dbReference type="ARBA" id="ARBA00022448"/>
    </source>
</evidence>
<organism evidence="6 7">
    <name type="scientific">Kaustia mangrovi</name>
    <dbReference type="NCBI Taxonomy" id="2593653"/>
    <lineage>
        <taxon>Bacteria</taxon>
        <taxon>Pseudomonadati</taxon>
        <taxon>Pseudomonadota</taxon>
        <taxon>Alphaproteobacteria</taxon>
        <taxon>Hyphomicrobiales</taxon>
        <taxon>Parvibaculaceae</taxon>
        <taxon>Kaustia</taxon>
    </lineage>
</organism>
<dbReference type="GO" id="GO:0030288">
    <property type="term" value="C:outer membrane-bounded periplasmic space"/>
    <property type="evidence" value="ECO:0007669"/>
    <property type="project" value="UniProtKB-ARBA"/>
</dbReference>
<dbReference type="Gene3D" id="3.40.190.10">
    <property type="entry name" value="Periplasmic binding protein-like II"/>
    <property type="match status" value="1"/>
</dbReference>
<dbReference type="InterPro" id="IPR019546">
    <property type="entry name" value="TAT_signal_bac_arc"/>
</dbReference>
<dbReference type="Gene3D" id="3.10.105.10">
    <property type="entry name" value="Dipeptide-binding Protein, Domain 3"/>
    <property type="match status" value="1"/>
</dbReference>
<dbReference type="InterPro" id="IPR000914">
    <property type="entry name" value="SBP_5_dom"/>
</dbReference>
<dbReference type="KEGG" id="kmn:HW532_16440"/>
<evidence type="ECO:0000313" key="7">
    <source>
        <dbReference type="Proteomes" id="UP000593594"/>
    </source>
</evidence>
<protein>
    <submittedName>
        <fullName evidence="6">ABC transporter substrate-binding protein</fullName>
    </submittedName>
</protein>
<dbReference type="SUPFAM" id="SSF53850">
    <property type="entry name" value="Periplasmic binding protein-like II"/>
    <property type="match status" value="1"/>
</dbReference>
<dbReference type="Gene3D" id="3.90.76.10">
    <property type="entry name" value="Dipeptide-binding Protein, Domain 1"/>
    <property type="match status" value="1"/>
</dbReference>
<accession>A0A7S8HCW0</accession>
<dbReference type="PIRSF" id="PIRSF002741">
    <property type="entry name" value="MppA"/>
    <property type="match status" value="1"/>
</dbReference>
<dbReference type="GO" id="GO:0015833">
    <property type="term" value="P:peptide transport"/>
    <property type="evidence" value="ECO:0007669"/>
    <property type="project" value="TreeGrafter"/>
</dbReference>
<evidence type="ECO:0000256" key="4">
    <source>
        <dbReference type="ARBA" id="ARBA00022729"/>
    </source>
</evidence>
<evidence type="ECO:0000256" key="1">
    <source>
        <dbReference type="ARBA" id="ARBA00004418"/>
    </source>
</evidence>
<dbReference type="NCBIfam" id="TIGR01409">
    <property type="entry name" value="TAT_signal_seq"/>
    <property type="match status" value="1"/>
</dbReference>
<dbReference type="InterPro" id="IPR006311">
    <property type="entry name" value="TAT_signal"/>
</dbReference>
<dbReference type="EMBL" id="CP058214">
    <property type="protein sequence ID" value="QPC44142.1"/>
    <property type="molecule type" value="Genomic_DNA"/>
</dbReference>
<gene>
    <name evidence="6" type="ORF">HW532_16440</name>
</gene>
<sequence>MSGPVQHKITRRTLLQGAAAGGVASAAGLWPGLAWSQSACKVLRAGITGYSVINTLDPMKASLIPEFYVLWAIFNGLLKFNDKMEIEGDLAESWEAVSPTVWRFRLREGVTFHDGKPMTSEDVKFTFERLMAPDADSPHKSKFEAVTEVRAVDPLTVEIETAKPFAPLLSYLTNARTGSQIVPKHVLDGGDEAAFAQKPIGTGAYAFEAYKPNVEVKLKAHEGYFVEGQPAIPAVDMPLIPEESSGVTALLGGTIDLTSTAPFADVPELVDDPEVTVAKSAGLNTRFIALNHKAAPFDDVHFRRAVSMAFDRATMVQIVLFGEGEPANGIIPAALSWAHTSKPREICSFNPDKAKAELEKSKYGAGTEAVVLTWGSGWWKRFAEVFVAQVNETLGVNFRVEVSEANTVYSRLKASDYQASIWGWLGLIDPDEYMYDIMHTEGWRNFQGYSNSELDALIVKAREEIDQAKRGALYREAESLMLEDAPVLCCFESNVHNLMKPAVKGFVQLPYSAYGGQLAAVTGC</sequence>
<dbReference type="GO" id="GO:0043190">
    <property type="term" value="C:ATP-binding cassette (ABC) transporter complex"/>
    <property type="evidence" value="ECO:0007669"/>
    <property type="project" value="InterPro"/>
</dbReference>
<proteinExistence type="inferred from homology"/>
<evidence type="ECO:0000313" key="6">
    <source>
        <dbReference type="EMBL" id="QPC44142.1"/>
    </source>
</evidence>
<evidence type="ECO:0000256" key="2">
    <source>
        <dbReference type="ARBA" id="ARBA00005695"/>
    </source>
</evidence>
<dbReference type="PROSITE" id="PS51318">
    <property type="entry name" value="TAT"/>
    <property type="match status" value="1"/>
</dbReference>